<dbReference type="InterPro" id="IPR039145">
    <property type="entry name" value="Ribosomal_mL40_metazoa/plant"/>
</dbReference>
<dbReference type="FunFam" id="6.10.250.3440:FF:000001">
    <property type="entry name" value="Mitochondrial ribosomal protein L40"/>
    <property type="match status" value="1"/>
</dbReference>
<evidence type="ECO:0000256" key="2">
    <source>
        <dbReference type="ARBA" id="ARBA00009360"/>
    </source>
</evidence>
<evidence type="ECO:0000313" key="9">
    <source>
        <dbReference type="EMBL" id="CEK48583.1"/>
    </source>
</evidence>
<evidence type="ECO:0000256" key="7">
    <source>
        <dbReference type="ARBA" id="ARBA00035192"/>
    </source>
</evidence>
<accession>A0A0B6XXJ6</accession>
<comment type="similarity">
    <text evidence="2">Belongs to the mitochondrion-specific ribosomal protein mL40 family.</text>
</comment>
<evidence type="ECO:0000256" key="8">
    <source>
        <dbReference type="ARBA" id="ARBA00083752"/>
    </source>
</evidence>
<organism evidence="9">
    <name type="scientific">Arion vulgaris</name>
    <dbReference type="NCBI Taxonomy" id="1028688"/>
    <lineage>
        <taxon>Eukaryota</taxon>
        <taxon>Metazoa</taxon>
        <taxon>Spiralia</taxon>
        <taxon>Lophotrochozoa</taxon>
        <taxon>Mollusca</taxon>
        <taxon>Gastropoda</taxon>
        <taxon>Heterobranchia</taxon>
        <taxon>Euthyneura</taxon>
        <taxon>Panpulmonata</taxon>
        <taxon>Eupulmonata</taxon>
        <taxon>Stylommatophora</taxon>
        <taxon>Helicina</taxon>
        <taxon>Arionoidea</taxon>
        <taxon>Arionidae</taxon>
        <taxon>Arion</taxon>
    </lineage>
</organism>
<evidence type="ECO:0000256" key="1">
    <source>
        <dbReference type="ARBA" id="ARBA00004173"/>
    </source>
</evidence>
<dbReference type="GO" id="GO:0005762">
    <property type="term" value="C:mitochondrial large ribosomal subunit"/>
    <property type="evidence" value="ECO:0007669"/>
    <property type="project" value="InterPro"/>
</dbReference>
<dbReference type="InterPro" id="IPR019192">
    <property type="entry name" value="Ribosomal_mL40"/>
</dbReference>
<reference evidence="9" key="1">
    <citation type="submission" date="2014-12" db="EMBL/GenBank/DDBJ databases">
        <title>Insight into the proteome of Arion vulgaris.</title>
        <authorList>
            <person name="Aradska J."/>
            <person name="Bulat T."/>
            <person name="Smidak R."/>
            <person name="Sarate P."/>
            <person name="Gangsoo J."/>
            <person name="Sialana F."/>
            <person name="Bilban M."/>
            <person name="Lubec G."/>
        </authorList>
    </citation>
    <scope>NUCLEOTIDE SEQUENCE</scope>
    <source>
        <tissue evidence="9">Skin</tissue>
    </source>
</reference>
<dbReference type="PANTHER" id="PTHR13359">
    <property type="entry name" value="39S RIBOSOMAL PROTEIN L40, MITOCHONDRIAL"/>
    <property type="match status" value="1"/>
</dbReference>
<dbReference type="PANTHER" id="PTHR13359:SF2">
    <property type="entry name" value="LARGE RIBOSOMAL SUBUNIT PROTEIN ML40"/>
    <property type="match status" value="1"/>
</dbReference>
<dbReference type="EMBL" id="HACG01001718">
    <property type="protein sequence ID" value="CEK48583.1"/>
    <property type="molecule type" value="Transcribed_RNA"/>
</dbReference>
<sequence>TFKMATTLVLKVFKLNLSHAPVLHKTCSQIHTQFYPLLFRATTQLWAEPIKKKKKIDPGMIAAKEAKKMKKIDKEIKRLARFGRILKPIEEVELTNKKLLLGRERRRDNPKIPFEESESRALIQKEWIHYSLNKCKNEHKLYRKMVTAQQDALQELRAESEQLYQSALQIDYGFIPVHFQGPKLTPAIKDYANPDGEYVDTTRKY</sequence>
<gene>
    <name evidence="9" type="primary">ORF4513</name>
</gene>
<evidence type="ECO:0000256" key="5">
    <source>
        <dbReference type="ARBA" id="ARBA00023128"/>
    </source>
</evidence>
<keyword evidence="6" id="KW-0687">Ribonucleoprotein</keyword>
<comment type="subcellular location">
    <subcellularLocation>
        <location evidence="1">Mitochondrion</location>
    </subcellularLocation>
</comment>
<evidence type="ECO:0000256" key="4">
    <source>
        <dbReference type="ARBA" id="ARBA00022980"/>
    </source>
</evidence>
<dbReference type="Pfam" id="PF09812">
    <property type="entry name" value="MRP-L28"/>
    <property type="match status" value="1"/>
</dbReference>
<feature type="non-terminal residue" evidence="9">
    <location>
        <position position="1"/>
    </location>
</feature>
<evidence type="ECO:0000256" key="3">
    <source>
        <dbReference type="ARBA" id="ARBA00022946"/>
    </source>
</evidence>
<dbReference type="AlphaFoldDB" id="A0A0B6XXJ6"/>
<evidence type="ECO:0000256" key="6">
    <source>
        <dbReference type="ARBA" id="ARBA00023274"/>
    </source>
</evidence>
<keyword evidence="3" id="KW-0809">Transit peptide</keyword>
<proteinExistence type="inferred from homology"/>
<keyword evidence="4" id="KW-0689">Ribosomal protein</keyword>
<dbReference type="Gene3D" id="6.10.250.3440">
    <property type="match status" value="1"/>
</dbReference>
<keyword evidence="5" id="KW-0496">Mitochondrion</keyword>
<name>A0A0B6XXJ6_9EUPU</name>
<protein>
    <recommendedName>
        <fullName evidence="7">Large ribosomal subunit protein mL40</fullName>
    </recommendedName>
    <alternativeName>
        <fullName evidence="8">39S ribosomal protein L40, mitochondrial</fullName>
    </alternativeName>
</protein>